<dbReference type="EMBL" id="ML736226">
    <property type="protein sequence ID" value="KAE8377257.1"/>
    <property type="molecule type" value="Genomic_DNA"/>
</dbReference>
<evidence type="ECO:0000256" key="1">
    <source>
        <dbReference type="SAM" id="MobiDB-lite"/>
    </source>
</evidence>
<name>A0A5N7B584_9EURO</name>
<evidence type="ECO:0000256" key="2">
    <source>
        <dbReference type="SAM" id="Phobius"/>
    </source>
</evidence>
<keyword evidence="2" id="KW-0472">Membrane</keyword>
<protein>
    <submittedName>
        <fullName evidence="3">Uncharacterized protein</fullName>
    </submittedName>
</protein>
<dbReference type="AlphaFoldDB" id="A0A5N7B584"/>
<dbReference type="Proteomes" id="UP000326198">
    <property type="component" value="Unassembled WGS sequence"/>
</dbReference>
<gene>
    <name evidence="3" type="ORF">BDV26DRAFT_263980</name>
</gene>
<keyword evidence="2" id="KW-1133">Transmembrane helix</keyword>
<feature type="region of interest" description="Disordered" evidence="1">
    <location>
        <begin position="50"/>
        <end position="79"/>
    </location>
</feature>
<keyword evidence="2" id="KW-0812">Transmembrane</keyword>
<evidence type="ECO:0000313" key="3">
    <source>
        <dbReference type="EMBL" id="KAE8377257.1"/>
    </source>
</evidence>
<proteinExistence type="predicted"/>
<organism evidence="3 4">
    <name type="scientific">Aspergillus bertholletiae</name>
    <dbReference type="NCBI Taxonomy" id="1226010"/>
    <lineage>
        <taxon>Eukaryota</taxon>
        <taxon>Fungi</taxon>
        <taxon>Dikarya</taxon>
        <taxon>Ascomycota</taxon>
        <taxon>Pezizomycotina</taxon>
        <taxon>Eurotiomycetes</taxon>
        <taxon>Eurotiomycetidae</taxon>
        <taxon>Eurotiales</taxon>
        <taxon>Aspergillaceae</taxon>
        <taxon>Aspergillus</taxon>
        <taxon>Aspergillus subgen. Circumdati</taxon>
    </lineage>
</organism>
<evidence type="ECO:0000313" key="4">
    <source>
        <dbReference type="Proteomes" id="UP000326198"/>
    </source>
</evidence>
<feature type="compositionally biased region" description="Basic residues" evidence="1">
    <location>
        <begin position="50"/>
        <end position="68"/>
    </location>
</feature>
<reference evidence="3 4" key="1">
    <citation type="submission" date="2019-04" db="EMBL/GenBank/DDBJ databases">
        <title>Friends and foes A comparative genomics studyof 23 Aspergillus species from section Flavi.</title>
        <authorList>
            <consortium name="DOE Joint Genome Institute"/>
            <person name="Kjaerbolling I."/>
            <person name="Vesth T."/>
            <person name="Frisvad J.C."/>
            <person name="Nybo J.L."/>
            <person name="Theobald S."/>
            <person name="Kildgaard S."/>
            <person name="Isbrandt T."/>
            <person name="Kuo A."/>
            <person name="Sato A."/>
            <person name="Lyhne E.K."/>
            <person name="Kogle M.E."/>
            <person name="Wiebenga A."/>
            <person name="Kun R.S."/>
            <person name="Lubbers R.J."/>
            <person name="Makela M.R."/>
            <person name="Barry K."/>
            <person name="Chovatia M."/>
            <person name="Clum A."/>
            <person name="Daum C."/>
            <person name="Haridas S."/>
            <person name="He G."/>
            <person name="LaButti K."/>
            <person name="Lipzen A."/>
            <person name="Mondo S."/>
            <person name="Riley R."/>
            <person name="Salamov A."/>
            <person name="Simmons B.A."/>
            <person name="Magnuson J.K."/>
            <person name="Henrissat B."/>
            <person name="Mortensen U.H."/>
            <person name="Larsen T.O."/>
            <person name="Devries R.P."/>
            <person name="Grigoriev I.V."/>
            <person name="Machida M."/>
            <person name="Baker S.E."/>
            <person name="Andersen M.R."/>
        </authorList>
    </citation>
    <scope>NUCLEOTIDE SEQUENCE [LARGE SCALE GENOMIC DNA]</scope>
    <source>
        <strain evidence="3 4">IBT 29228</strain>
    </source>
</reference>
<accession>A0A5N7B584</accession>
<feature type="transmembrane region" description="Helical" evidence="2">
    <location>
        <begin position="6"/>
        <end position="25"/>
    </location>
</feature>
<sequence>MAVTDHSIFFFLIISVFFFLSFFLFTSSFQIPVVDNILCMLEISPNLTMFKKKTPSPNRKRKLDRRARQREVLNAHHGD</sequence>
<feature type="compositionally biased region" description="Basic and acidic residues" evidence="1">
    <location>
        <begin position="69"/>
        <end position="79"/>
    </location>
</feature>
<keyword evidence="4" id="KW-1185">Reference proteome</keyword>